<comment type="caution">
    <text evidence="1">The sequence shown here is derived from an EMBL/GenBank/DDBJ whole genome shotgun (WGS) entry which is preliminary data.</text>
</comment>
<evidence type="ECO:0000313" key="1">
    <source>
        <dbReference type="EMBL" id="MBO1519740.1"/>
    </source>
</evidence>
<gene>
    <name evidence="1" type="ORF">J3U76_08885</name>
</gene>
<dbReference type="EMBL" id="JAGDFX010000009">
    <property type="protein sequence ID" value="MBO1519740.1"/>
    <property type="molecule type" value="Genomic_DNA"/>
</dbReference>
<name>A0ABS3NGR9_9GAMM</name>
<reference evidence="1 2" key="1">
    <citation type="submission" date="2021-03" db="EMBL/GenBank/DDBJ databases">
        <title>Oceanisphaera sp. nov., isolated from the intestine.</title>
        <authorList>
            <person name="Zhao L.-H."/>
            <person name="Shi L.-F."/>
        </authorList>
    </citation>
    <scope>NUCLEOTIDE SEQUENCE [LARGE SCALE GENOMIC DNA]</scope>
    <source>
        <strain evidence="1 2">DM8</strain>
    </source>
</reference>
<keyword evidence="2" id="KW-1185">Reference proteome</keyword>
<evidence type="ECO:0000313" key="2">
    <source>
        <dbReference type="Proteomes" id="UP000664882"/>
    </source>
</evidence>
<dbReference type="RefSeq" id="WP_208005621.1">
    <property type="nucleotide sequence ID" value="NZ_JAGDFX010000009.1"/>
</dbReference>
<accession>A0ABS3NGR9</accession>
<dbReference type="Proteomes" id="UP000664882">
    <property type="component" value="Unassembled WGS sequence"/>
</dbReference>
<protein>
    <recommendedName>
        <fullName evidence="3">Cysteinyl-tRNA synthetase</fullName>
    </recommendedName>
</protein>
<sequence length="169" mass="19492">MEIQEGALTFKFDTANGSLASQYDEWNFYCKQFITIATGTKAVDFIYFDNPDKTCWLIEVKDYRHPETVKIKPSELGEVVAMKVRDTLAGLTAARFSANDAQEKLLANKLLKANRIKVVLHMEQNKRRDKYIDPADVRQKLKQKLRSVDTNPSVVDKNKMKTNMKWTVK</sequence>
<evidence type="ECO:0008006" key="3">
    <source>
        <dbReference type="Google" id="ProtNLM"/>
    </source>
</evidence>
<proteinExistence type="predicted"/>
<organism evidence="1 2">
    <name type="scientific">Oceanisphaera pacifica</name>
    <dbReference type="NCBI Taxonomy" id="2818389"/>
    <lineage>
        <taxon>Bacteria</taxon>
        <taxon>Pseudomonadati</taxon>
        <taxon>Pseudomonadota</taxon>
        <taxon>Gammaproteobacteria</taxon>
        <taxon>Aeromonadales</taxon>
        <taxon>Aeromonadaceae</taxon>
        <taxon>Oceanisphaera</taxon>
    </lineage>
</organism>